<comment type="caution">
    <text evidence="2">The sequence shown here is derived from an EMBL/GenBank/DDBJ whole genome shotgun (WGS) entry which is preliminary data.</text>
</comment>
<keyword evidence="2" id="KW-0449">Lipoprotein</keyword>
<accession>A0A5S5DVJ0</accession>
<dbReference type="OrthoDB" id="597632at2"/>
<dbReference type="GO" id="GO:0043448">
    <property type="term" value="P:alkane catabolic process"/>
    <property type="evidence" value="ECO:0007669"/>
    <property type="project" value="TreeGrafter"/>
</dbReference>
<gene>
    <name evidence="2" type="ORF">C7447_102610</name>
</gene>
<dbReference type="EMBL" id="VNIA01000002">
    <property type="protein sequence ID" value="TYP99288.1"/>
    <property type="molecule type" value="Genomic_DNA"/>
</dbReference>
<keyword evidence="3" id="KW-1185">Reference proteome</keyword>
<dbReference type="Proteomes" id="UP000323136">
    <property type="component" value="Unassembled WGS sequence"/>
</dbReference>
<evidence type="ECO:0000256" key="1">
    <source>
        <dbReference type="SAM" id="SignalP"/>
    </source>
</evidence>
<feature type="signal peptide" evidence="1">
    <location>
        <begin position="1"/>
        <end position="23"/>
    </location>
</feature>
<dbReference type="InterPro" id="IPR005297">
    <property type="entry name" value="Lipoprotein_repeat"/>
</dbReference>
<evidence type="ECO:0000313" key="3">
    <source>
        <dbReference type="Proteomes" id="UP000323136"/>
    </source>
</evidence>
<keyword evidence="1" id="KW-0732">Signal</keyword>
<proteinExistence type="predicted"/>
<dbReference type="PROSITE" id="PS51257">
    <property type="entry name" value="PROKAR_LIPOPROTEIN"/>
    <property type="match status" value="1"/>
</dbReference>
<dbReference type="Pfam" id="PF03640">
    <property type="entry name" value="Lipoprotein_15"/>
    <property type="match status" value="3"/>
</dbReference>
<dbReference type="AlphaFoldDB" id="A0A5S5DVJ0"/>
<feature type="chain" id="PRO_5024396009" evidence="1">
    <location>
        <begin position="24"/>
        <end position="282"/>
    </location>
</feature>
<reference evidence="2 3" key="1">
    <citation type="submission" date="2019-07" db="EMBL/GenBank/DDBJ databases">
        <title>Genomic Encyclopedia of Type Strains, Phase IV (KMG-IV): sequencing the most valuable type-strain genomes for metagenomic binning, comparative biology and taxonomic classification.</title>
        <authorList>
            <person name="Goeker M."/>
        </authorList>
    </citation>
    <scope>NUCLEOTIDE SEQUENCE [LARGE SCALE GENOMIC DNA]</scope>
    <source>
        <strain evidence="2 3">DSM 18961</strain>
    </source>
</reference>
<name>A0A5S5DVJ0_9FLAO</name>
<evidence type="ECO:0000313" key="2">
    <source>
        <dbReference type="EMBL" id="TYP99288.1"/>
    </source>
</evidence>
<protein>
    <submittedName>
        <fullName evidence="2">Putative lipoprotein with Yx(FWY)xxD motif</fullName>
    </submittedName>
</protein>
<sequence length="282" mass="31530">MKKTIKKTAYLFMVFMMILQSCSNDDNNDPIPSPPADVATVKLTTNSTLGSILTDSEGKTLYFYSKDTKDTSECLGGCIDLWPVFYSENLVADNGLNANDFKTITRTDGVKQTTYKGWPLYYFDNDNIAGDINGENVNNIWFTAKPDYSLMYVKAQLKGHDGNNYTSNYTVGDEETSYIVDIEGRTLYSFINDTNNTNTFTTSDFSNNSVWPIAEITLDKIPSILNGDDFGTIDVFGRTQLTYKGWPLYYFGQDTERGDNKGVSFPAPAVWPIANINIDIAP</sequence>
<dbReference type="PANTHER" id="PTHR39335:SF1">
    <property type="entry name" value="BLL4220 PROTEIN"/>
    <property type="match status" value="1"/>
</dbReference>
<dbReference type="PANTHER" id="PTHR39335">
    <property type="entry name" value="BLL4220 PROTEIN"/>
    <property type="match status" value="1"/>
</dbReference>
<dbReference type="RefSeq" id="WP_148870050.1">
    <property type="nucleotide sequence ID" value="NZ_VNIA01000002.1"/>
</dbReference>
<organism evidence="2 3">
    <name type="scientific">Tenacibaculum adriaticum</name>
    <dbReference type="NCBI Taxonomy" id="413713"/>
    <lineage>
        <taxon>Bacteria</taxon>
        <taxon>Pseudomonadati</taxon>
        <taxon>Bacteroidota</taxon>
        <taxon>Flavobacteriia</taxon>
        <taxon>Flavobacteriales</taxon>
        <taxon>Flavobacteriaceae</taxon>
        <taxon>Tenacibaculum</taxon>
    </lineage>
</organism>